<evidence type="ECO:0000313" key="3">
    <source>
        <dbReference type="Proteomes" id="UP000198893"/>
    </source>
</evidence>
<dbReference type="EMBL" id="FODS01000017">
    <property type="protein sequence ID" value="SEO96542.1"/>
    <property type="molecule type" value="Genomic_DNA"/>
</dbReference>
<sequence>MRAQSIIIGALTLLVVAGCDEFAPTTESPAPEPAAAPAPRAPSEQSAQLARYYSRVQAELLSRGLLRTDGGGTDTPYSTRMLAANFERITFFDEYDDTGSLRRSAGRESNLRRWKGPVRIGLTFGPSVHDEIRSATRTEVRDYAARLARITGHPITTSERSSNFHVLVMGEDDRDTMMDKVREIAPYAAPSTIRHFRFLPRDIHCFVVAFSRGGDQYTYTSAIALIRAEHPELLRSACIHEELAQGLGLANDSPEARPSIFNDDDEFALLTEHDEKLLAMLYDPRLSPGQSGEEARPVIRTLAREQMGRD</sequence>
<dbReference type="Proteomes" id="UP000198893">
    <property type="component" value="Unassembled WGS sequence"/>
</dbReference>
<keyword evidence="3" id="KW-1185">Reference proteome</keyword>
<accession>A0A1H8TZV1</accession>
<dbReference type="AlphaFoldDB" id="A0A1H8TZV1"/>
<feature type="compositionally biased region" description="Pro residues" evidence="1">
    <location>
        <begin position="30"/>
        <end position="40"/>
    </location>
</feature>
<dbReference type="PROSITE" id="PS51257">
    <property type="entry name" value="PROKAR_LIPOPROTEIN"/>
    <property type="match status" value="1"/>
</dbReference>
<dbReference type="OrthoDB" id="3295600at2"/>
<feature type="region of interest" description="Disordered" evidence="1">
    <location>
        <begin position="24"/>
        <end position="43"/>
    </location>
</feature>
<dbReference type="InterPro" id="IPR021323">
    <property type="entry name" value="DUF2927"/>
</dbReference>
<protein>
    <recommendedName>
        <fullName evidence="4">DUF2927 domain-containing protein</fullName>
    </recommendedName>
</protein>
<gene>
    <name evidence="2" type="ORF">SAMN04490248_11783</name>
</gene>
<dbReference type="Pfam" id="PF11150">
    <property type="entry name" value="DUF2927"/>
    <property type="match status" value="1"/>
</dbReference>
<evidence type="ECO:0000313" key="2">
    <source>
        <dbReference type="EMBL" id="SEO96542.1"/>
    </source>
</evidence>
<reference evidence="2 3" key="1">
    <citation type="submission" date="2016-10" db="EMBL/GenBank/DDBJ databases">
        <authorList>
            <person name="de Groot N.N."/>
        </authorList>
    </citation>
    <scope>NUCLEOTIDE SEQUENCE [LARGE SCALE GENOMIC DNA]</scope>
    <source>
        <strain evidence="2 3">DSM 27842</strain>
    </source>
</reference>
<organism evidence="2 3">
    <name type="scientific">Salinihabitans flavidus</name>
    <dbReference type="NCBI Taxonomy" id="569882"/>
    <lineage>
        <taxon>Bacteria</taxon>
        <taxon>Pseudomonadati</taxon>
        <taxon>Pseudomonadota</taxon>
        <taxon>Alphaproteobacteria</taxon>
        <taxon>Rhodobacterales</taxon>
        <taxon>Roseobacteraceae</taxon>
        <taxon>Salinihabitans</taxon>
    </lineage>
</organism>
<dbReference type="STRING" id="569882.SAMN04490248_11783"/>
<evidence type="ECO:0008006" key="4">
    <source>
        <dbReference type="Google" id="ProtNLM"/>
    </source>
</evidence>
<proteinExistence type="predicted"/>
<name>A0A1H8TZV1_9RHOB</name>
<evidence type="ECO:0000256" key="1">
    <source>
        <dbReference type="SAM" id="MobiDB-lite"/>
    </source>
</evidence>
<dbReference type="RefSeq" id="WP_093119370.1">
    <property type="nucleotide sequence ID" value="NZ_FODS01000017.1"/>
</dbReference>